<reference evidence="2 3" key="1">
    <citation type="submission" date="2020-08" db="EMBL/GenBank/DDBJ databases">
        <title>Sequencing the genomes of 1000 actinobacteria strains.</title>
        <authorList>
            <person name="Klenk H.-P."/>
        </authorList>
    </citation>
    <scope>NUCLEOTIDE SEQUENCE [LARGE SCALE GENOMIC DNA]</scope>
    <source>
        <strain evidence="2 3">DSM 41654</strain>
    </source>
</reference>
<feature type="domain" description="Methyltransferase type 12" evidence="1">
    <location>
        <begin position="161"/>
        <end position="264"/>
    </location>
</feature>
<evidence type="ECO:0000313" key="2">
    <source>
        <dbReference type="EMBL" id="MBB4928922.1"/>
    </source>
</evidence>
<dbReference type="CDD" id="cd02440">
    <property type="entry name" value="AdoMet_MTases"/>
    <property type="match status" value="1"/>
</dbReference>
<organism evidence="2 3">
    <name type="scientific">Kitasatospora kifunensis</name>
    <name type="common">Streptomyces kifunensis</name>
    <dbReference type="NCBI Taxonomy" id="58351"/>
    <lineage>
        <taxon>Bacteria</taxon>
        <taxon>Bacillati</taxon>
        <taxon>Actinomycetota</taxon>
        <taxon>Actinomycetes</taxon>
        <taxon>Kitasatosporales</taxon>
        <taxon>Streptomycetaceae</taxon>
        <taxon>Kitasatospora</taxon>
    </lineage>
</organism>
<sequence>MTSELACADGALDRVSDFARHYCQALPAAQQLTEERAHAVFADFLLRDFPAVVRQAHGAGVSEQGLAAALAPLAGVVSASALVHRAQRQPRGYAGDFEIIEYLLARHPDGEPGSWGRAFDDFLLHSDAAQQHHNKIAHQAALIAACLAGGQSRPPRRILLIASGAAADLRRVDPALLRAGDRIVLNDIDPDALARALAELPADTAAHTTVVPGNALRKSAELAADTGPFDLVLAGGLFDYLDERPAQVLIRAALKRLVRPGGTFYFSNIATGNPLAVAMKYGANWPLIEREEDDITAVVHTAAHAEVKTLTVRRDATGLTLLAEIERVDQDEA</sequence>
<keyword evidence="2" id="KW-0808">Transferase</keyword>
<keyword evidence="3" id="KW-1185">Reference proteome</keyword>
<keyword evidence="2" id="KW-0489">Methyltransferase</keyword>
<accession>A0A7W7RBI0</accession>
<dbReference type="GO" id="GO:0032259">
    <property type="term" value="P:methylation"/>
    <property type="evidence" value="ECO:0007669"/>
    <property type="project" value="UniProtKB-KW"/>
</dbReference>
<dbReference type="RefSeq" id="WP_184946607.1">
    <property type="nucleotide sequence ID" value="NZ_JACHJV010000003.1"/>
</dbReference>
<dbReference type="Gene3D" id="3.40.50.150">
    <property type="entry name" value="Vaccinia Virus protein VP39"/>
    <property type="match status" value="1"/>
</dbReference>
<proteinExistence type="predicted"/>
<dbReference type="Proteomes" id="UP000540506">
    <property type="component" value="Unassembled WGS sequence"/>
</dbReference>
<protein>
    <submittedName>
        <fullName evidence="2">SAM-dependent methyltransferase</fullName>
    </submittedName>
</protein>
<dbReference type="GO" id="GO:0008168">
    <property type="term" value="F:methyltransferase activity"/>
    <property type="evidence" value="ECO:0007669"/>
    <property type="project" value="UniProtKB-KW"/>
</dbReference>
<gene>
    <name evidence="2" type="ORF">FHR34_008019</name>
</gene>
<evidence type="ECO:0000313" key="3">
    <source>
        <dbReference type="Proteomes" id="UP000540506"/>
    </source>
</evidence>
<dbReference type="InterPro" id="IPR013217">
    <property type="entry name" value="Methyltransf_12"/>
</dbReference>
<dbReference type="InterPro" id="IPR029063">
    <property type="entry name" value="SAM-dependent_MTases_sf"/>
</dbReference>
<evidence type="ECO:0000259" key="1">
    <source>
        <dbReference type="Pfam" id="PF08242"/>
    </source>
</evidence>
<dbReference type="EMBL" id="JACHJV010000003">
    <property type="protein sequence ID" value="MBB4928922.1"/>
    <property type="molecule type" value="Genomic_DNA"/>
</dbReference>
<dbReference type="Pfam" id="PF08242">
    <property type="entry name" value="Methyltransf_12"/>
    <property type="match status" value="1"/>
</dbReference>
<dbReference type="AlphaFoldDB" id="A0A7W7RBI0"/>
<name>A0A7W7RBI0_KITKI</name>
<dbReference type="SUPFAM" id="SSF53335">
    <property type="entry name" value="S-adenosyl-L-methionine-dependent methyltransferases"/>
    <property type="match status" value="1"/>
</dbReference>
<comment type="caution">
    <text evidence="2">The sequence shown here is derived from an EMBL/GenBank/DDBJ whole genome shotgun (WGS) entry which is preliminary data.</text>
</comment>